<name>A0A6M3XYT7_9ZZZZ</name>
<protein>
    <submittedName>
        <fullName evidence="1">Putative chaperone</fullName>
    </submittedName>
</protein>
<organism evidence="1">
    <name type="scientific">viral metagenome</name>
    <dbReference type="NCBI Taxonomy" id="1070528"/>
    <lineage>
        <taxon>unclassified sequences</taxon>
        <taxon>metagenomes</taxon>
        <taxon>organismal metagenomes</taxon>
    </lineage>
</organism>
<proteinExistence type="predicted"/>
<dbReference type="EMBL" id="MT145057">
    <property type="protein sequence ID" value="QJI03087.1"/>
    <property type="molecule type" value="Genomic_DNA"/>
</dbReference>
<accession>A0A6M3XYT7</accession>
<dbReference type="AlphaFoldDB" id="A0A6M3XYT7"/>
<sequence>MDKSVEQLVIKLLDQTRDDCPKCKGDGQVFNSEIWGGKFPCSPCDGTGKDPNSLWHPELLAVLAKDQRLPKNPYHPSAGSKDFEERFASEIGYGESQQDMRAANFKKIKSEEKYQSILKEVGE</sequence>
<reference evidence="1" key="1">
    <citation type="submission" date="2020-03" db="EMBL/GenBank/DDBJ databases">
        <title>The deep terrestrial virosphere.</title>
        <authorList>
            <person name="Holmfeldt K."/>
            <person name="Nilsson E."/>
            <person name="Simone D."/>
            <person name="Lopez-Fernandez M."/>
            <person name="Wu X."/>
            <person name="de Brujin I."/>
            <person name="Lundin D."/>
            <person name="Andersson A."/>
            <person name="Bertilsson S."/>
            <person name="Dopson M."/>
        </authorList>
    </citation>
    <scope>NUCLEOTIDE SEQUENCE</scope>
    <source>
        <strain evidence="1">TM448B04039</strain>
    </source>
</reference>
<gene>
    <name evidence="1" type="ORF">TM448B04039_0005</name>
</gene>
<evidence type="ECO:0000313" key="1">
    <source>
        <dbReference type="EMBL" id="QJI03087.1"/>
    </source>
</evidence>